<dbReference type="HOGENOM" id="CLU_055917_0_0_1"/>
<dbReference type="EMBL" id="GL377570">
    <property type="protein sequence ID" value="EFJ33890.1"/>
    <property type="molecule type" value="Genomic_DNA"/>
</dbReference>
<dbReference type="SUPFAM" id="SSF50370">
    <property type="entry name" value="Ricin B-like lectins"/>
    <property type="match status" value="1"/>
</dbReference>
<dbReference type="PANTHER" id="PTHR31257:SF2">
    <property type="entry name" value="RICIN B-LIKE LECTIN EULS3"/>
    <property type="match status" value="1"/>
</dbReference>
<dbReference type="InterPro" id="IPR035992">
    <property type="entry name" value="Ricin_B-like_lectins"/>
</dbReference>
<name>D8R1G9_SELML</name>
<dbReference type="KEGG" id="smo:SELMODRAFT_406164"/>
<dbReference type="Proteomes" id="UP000001514">
    <property type="component" value="Unassembled WGS sequence"/>
</dbReference>
<evidence type="ECO:0000313" key="2">
    <source>
        <dbReference type="Proteomes" id="UP000001514"/>
    </source>
</evidence>
<evidence type="ECO:0000313" key="1">
    <source>
        <dbReference type="EMBL" id="EFJ33890.1"/>
    </source>
</evidence>
<keyword evidence="2" id="KW-1185">Reference proteome</keyword>
<gene>
    <name evidence="1" type="ORF">SELMODRAFT_406164</name>
</gene>
<dbReference type="PANTHER" id="PTHR31257">
    <property type="entry name" value="RICIN B-LIKE LECTIN EULS3"/>
    <property type="match status" value="1"/>
</dbReference>
<protein>
    <submittedName>
        <fullName evidence="1">Uncharacterized protein</fullName>
    </submittedName>
</protein>
<reference evidence="1 2" key="1">
    <citation type="journal article" date="2011" name="Science">
        <title>The Selaginella genome identifies genetic changes associated with the evolution of vascular plants.</title>
        <authorList>
            <person name="Banks J.A."/>
            <person name="Nishiyama T."/>
            <person name="Hasebe M."/>
            <person name="Bowman J.L."/>
            <person name="Gribskov M."/>
            <person name="dePamphilis C."/>
            <person name="Albert V.A."/>
            <person name="Aono N."/>
            <person name="Aoyama T."/>
            <person name="Ambrose B.A."/>
            <person name="Ashton N.W."/>
            <person name="Axtell M.J."/>
            <person name="Barker E."/>
            <person name="Barker M.S."/>
            <person name="Bennetzen J.L."/>
            <person name="Bonawitz N.D."/>
            <person name="Chapple C."/>
            <person name="Cheng C."/>
            <person name="Correa L.G."/>
            <person name="Dacre M."/>
            <person name="DeBarry J."/>
            <person name="Dreyer I."/>
            <person name="Elias M."/>
            <person name="Engstrom E.M."/>
            <person name="Estelle M."/>
            <person name="Feng L."/>
            <person name="Finet C."/>
            <person name="Floyd S.K."/>
            <person name="Frommer W.B."/>
            <person name="Fujita T."/>
            <person name="Gramzow L."/>
            <person name="Gutensohn M."/>
            <person name="Harholt J."/>
            <person name="Hattori M."/>
            <person name="Heyl A."/>
            <person name="Hirai T."/>
            <person name="Hiwatashi Y."/>
            <person name="Ishikawa M."/>
            <person name="Iwata M."/>
            <person name="Karol K.G."/>
            <person name="Koehler B."/>
            <person name="Kolukisaoglu U."/>
            <person name="Kubo M."/>
            <person name="Kurata T."/>
            <person name="Lalonde S."/>
            <person name="Li K."/>
            <person name="Li Y."/>
            <person name="Litt A."/>
            <person name="Lyons E."/>
            <person name="Manning G."/>
            <person name="Maruyama T."/>
            <person name="Michael T.P."/>
            <person name="Mikami K."/>
            <person name="Miyazaki S."/>
            <person name="Morinaga S."/>
            <person name="Murata T."/>
            <person name="Mueller-Roeber B."/>
            <person name="Nelson D.R."/>
            <person name="Obara M."/>
            <person name="Oguri Y."/>
            <person name="Olmstead R.G."/>
            <person name="Onodera N."/>
            <person name="Petersen B.L."/>
            <person name="Pils B."/>
            <person name="Prigge M."/>
            <person name="Rensing S.A."/>
            <person name="Riano-Pachon D.M."/>
            <person name="Roberts A.W."/>
            <person name="Sato Y."/>
            <person name="Scheller H.V."/>
            <person name="Schulz B."/>
            <person name="Schulz C."/>
            <person name="Shakirov E.V."/>
            <person name="Shibagaki N."/>
            <person name="Shinohara N."/>
            <person name="Shippen D.E."/>
            <person name="Soerensen I."/>
            <person name="Sotooka R."/>
            <person name="Sugimoto N."/>
            <person name="Sugita M."/>
            <person name="Sumikawa N."/>
            <person name="Tanurdzic M."/>
            <person name="Theissen G."/>
            <person name="Ulvskov P."/>
            <person name="Wakazuki S."/>
            <person name="Weng J.K."/>
            <person name="Willats W.W."/>
            <person name="Wipf D."/>
            <person name="Wolf P.G."/>
            <person name="Yang L."/>
            <person name="Zimmer A.D."/>
            <person name="Zhu Q."/>
            <person name="Mitros T."/>
            <person name="Hellsten U."/>
            <person name="Loque D."/>
            <person name="Otillar R."/>
            <person name="Salamov A."/>
            <person name="Schmutz J."/>
            <person name="Shapiro H."/>
            <person name="Lindquist E."/>
            <person name="Lucas S."/>
            <person name="Rokhsar D."/>
            <person name="Grigoriev I.V."/>
        </authorList>
    </citation>
    <scope>NUCLEOTIDE SEQUENCE [LARGE SCALE GENOMIC DNA]</scope>
</reference>
<organism evidence="2">
    <name type="scientific">Selaginella moellendorffii</name>
    <name type="common">Spikemoss</name>
    <dbReference type="NCBI Taxonomy" id="88036"/>
    <lineage>
        <taxon>Eukaryota</taxon>
        <taxon>Viridiplantae</taxon>
        <taxon>Streptophyta</taxon>
        <taxon>Embryophyta</taxon>
        <taxon>Tracheophyta</taxon>
        <taxon>Lycopodiopsida</taxon>
        <taxon>Selaginellales</taxon>
        <taxon>Selaginellaceae</taxon>
        <taxon>Selaginella</taxon>
    </lineage>
</organism>
<dbReference type="InParanoid" id="D8R1G9"/>
<dbReference type="Gramene" id="EFJ33890">
    <property type="protein sequence ID" value="EFJ33890"/>
    <property type="gene ID" value="SELMODRAFT_406164"/>
</dbReference>
<dbReference type="Gene3D" id="2.80.10.50">
    <property type="match status" value="1"/>
</dbReference>
<proteinExistence type="predicted"/>
<sequence length="410" mass="46531">MALTAAPKFYTIESAAYPGYCITQQGTQIVLRSKDALNPFQLWYRDESWNLLNQDSAFVFVNHGSKKALRSQAHSTSRSKATIGDYDPAVQDDYLLWRISGSHENQVLITMTGNKSFFLSHTSSSASFKDGVPVVTSNSDGNSHWKLVTYEPSQEYRIICDWYEQYLTWKQQNVDVTFKNAVKHNDETNVVAIHPSNVPLDGMTWYKVPAGGRDDTTYFTSFVLINKVTGLALKGSTKPGDKVLLTQYDPLDYGFVWSENRFQASKTDYLAINLDGTNLQWALQNDNQYQNSAWYHPLVLRPASANQAFVSARIEDLRKNKNIMTIDYHSIKPYISTESRIYYVPDPFATSSSKMQALDDYRGHWCLIVSDDNIASIYLLSKLRLPSFPPVSNWRGQNNGFGDSICSWNS</sequence>
<dbReference type="InterPro" id="IPR040249">
    <property type="entry name" value="Ricin_B-like_lectin_EULS3-like"/>
</dbReference>
<accession>D8R1G9</accession>
<dbReference type="AlphaFoldDB" id="D8R1G9"/>